<evidence type="ECO:0008006" key="6">
    <source>
        <dbReference type="Google" id="ProtNLM"/>
    </source>
</evidence>
<dbReference type="EMBL" id="CP015970">
    <property type="protein sequence ID" value="AOZ46829.1"/>
    <property type="molecule type" value="Genomic_DNA"/>
</dbReference>
<evidence type="ECO:0000313" key="4">
    <source>
        <dbReference type="Proteomes" id="UP000075221"/>
    </source>
</evidence>
<proteinExistence type="inferred from homology"/>
<dbReference type="Gene3D" id="2.40.160.200">
    <property type="entry name" value="LURP1-related"/>
    <property type="match status" value="1"/>
</dbReference>
<gene>
    <name evidence="3" type="ORF">A8L58_09135</name>
    <name evidence="2" type="ORF">AXH35_07680</name>
</gene>
<dbReference type="Proteomes" id="UP000178666">
    <property type="component" value="Chromosome"/>
</dbReference>
<evidence type="ECO:0000313" key="2">
    <source>
        <dbReference type="EMBL" id="AMS05353.1"/>
    </source>
</evidence>
<evidence type="ECO:0000313" key="3">
    <source>
        <dbReference type="EMBL" id="AOZ46829.1"/>
    </source>
</evidence>
<sequence>MSLVDQNVLVLQQVRSFLTNDFDILDADGSPVATIHTEGSALSRMFRGNRELTVLEDGRPVLRITDEVNILSRDTYTVADGSGATLATLTKLFTFATRKIQADLADGTSLLCTGSLFGRSFTISRGDAVAARIERRMPGVADALMGRDRYALSMDPSLPPSYRGAIIGTVIAIDLIRAKEDAASSGS</sequence>
<dbReference type="OrthoDB" id="4412702at2"/>
<accession>A0A142KGW5</accession>
<reference evidence="3 5" key="1">
    <citation type="journal article" date="2016" name="Plant Dis.">
        <title>Improved production of propionic acid using genome shuffling.</title>
        <authorList>
            <person name="Luna-Flores C.H."/>
            <person name="Palfreyman R.W."/>
            <person name="Kromer J.O."/>
            <person name="Nielsen L.K."/>
            <person name="Marcellin E."/>
        </authorList>
    </citation>
    <scope>NUCLEOTIDE SEQUENCE [LARGE SCALE GENOMIC DNA]</scope>
    <source>
        <strain evidence="3 5">F3E8</strain>
    </source>
</reference>
<dbReference type="InterPro" id="IPR038595">
    <property type="entry name" value="LOR_sf"/>
</dbReference>
<dbReference type="EMBL" id="CP014352">
    <property type="protein sequence ID" value="AMS05353.1"/>
    <property type="molecule type" value="Genomic_DNA"/>
</dbReference>
<name>A0A142KGW5_9ACTN</name>
<dbReference type="InterPro" id="IPR007612">
    <property type="entry name" value="LOR"/>
</dbReference>
<dbReference type="KEGG" id="aaci:ASQ49_07465"/>
<evidence type="ECO:0000256" key="1">
    <source>
        <dbReference type="ARBA" id="ARBA00005437"/>
    </source>
</evidence>
<dbReference type="InterPro" id="IPR025659">
    <property type="entry name" value="Tubby-like_C"/>
</dbReference>
<dbReference type="GeneID" id="88084856"/>
<comment type="similarity">
    <text evidence="1">Belongs to the LOR family.</text>
</comment>
<protein>
    <recommendedName>
        <fullName evidence="6">Scramblase</fullName>
    </recommendedName>
</protein>
<keyword evidence="5" id="KW-1185">Reference proteome</keyword>
<organism evidence="2 4">
    <name type="scientific">Acidipropionibacterium acidipropionici</name>
    <dbReference type="NCBI Taxonomy" id="1748"/>
    <lineage>
        <taxon>Bacteria</taxon>
        <taxon>Bacillati</taxon>
        <taxon>Actinomycetota</taxon>
        <taxon>Actinomycetes</taxon>
        <taxon>Propionibacteriales</taxon>
        <taxon>Propionibacteriaceae</taxon>
        <taxon>Acidipropionibacterium</taxon>
    </lineage>
</organism>
<reference evidence="2 4" key="2">
    <citation type="submission" date="2016-02" db="EMBL/GenBank/DDBJ databases">
        <title>Complete Genome Sequence of Propionibacterium acidipropionici ATCC 55737.</title>
        <authorList>
            <person name="Luna Flores C.H."/>
            <person name="Nielsen L.K."/>
            <person name="Marcellin E."/>
        </authorList>
    </citation>
    <scope>NUCLEOTIDE SEQUENCE [LARGE SCALE GENOMIC DNA]</scope>
    <source>
        <strain evidence="2 4">ATCC 55737</strain>
    </source>
</reference>
<dbReference type="AlphaFoldDB" id="A0A142KGW5"/>
<evidence type="ECO:0000313" key="5">
    <source>
        <dbReference type="Proteomes" id="UP000178666"/>
    </source>
</evidence>
<dbReference type="RefSeq" id="WP_028700890.1">
    <property type="nucleotide sequence ID" value="NZ_CP013126.1"/>
</dbReference>
<dbReference type="SUPFAM" id="SSF54518">
    <property type="entry name" value="Tubby C-terminal domain-like"/>
    <property type="match status" value="1"/>
</dbReference>
<dbReference type="Pfam" id="PF04525">
    <property type="entry name" value="LOR"/>
    <property type="match status" value="1"/>
</dbReference>
<dbReference type="Proteomes" id="UP000075221">
    <property type="component" value="Chromosome"/>
</dbReference>